<name>A0A2N3KV48_9PROT</name>
<proteinExistence type="predicted"/>
<gene>
    <name evidence="2" type="ORF">COO20_09820</name>
</gene>
<feature type="compositionally biased region" description="Basic and acidic residues" evidence="1">
    <location>
        <begin position="62"/>
        <end position="72"/>
    </location>
</feature>
<dbReference type="AlphaFoldDB" id="A0A2N3KV48"/>
<evidence type="ECO:0000313" key="3">
    <source>
        <dbReference type="Proteomes" id="UP000233597"/>
    </source>
</evidence>
<evidence type="ECO:0000313" key="2">
    <source>
        <dbReference type="EMBL" id="PKR54417.1"/>
    </source>
</evidence>
<protein>
    <submittedName>
        <fullName evidence="2">Uncharacterized protein</fullName>
    </submittedName>
</protein>
<accession>A0A2N3KV48</accession>
<evidence type="ECO:0000256" key="1">
    <source>
        <dbReference type="SAM" id="MobiDB-lite"/>
    </source>
</evidence>
<reference evidence="2 3" key="1">
    <citation type="submission" date="2017-09" db="EMBL/GenBank/DDBJ databases">
        <title>Biodiversity and function of Thalassospira species in the particle-attached aromatic-hydrocarbon-degrading consortia from the surface seawater of the South China Sea.</title>
        <authorList>
            <person name="Dong C."/>
            <person name="Liu R."/>
            <person name="Shao Z."/>
        </authorList>
    </citation>
    <scope>NUCLEOTIDE SEQUENCE [LARGE SCALE GENOMIC DNA]</scope>
    <source>
        <strain evidence="2 3">CSC1P2</strain>
    </source>
</reference>
<comment type="caution">
    <text evidence="2">The sequence shown here is derived from an EMBL/GenBank/DDBJ whole genome shotgun (WGS) entry which is preliminary data.</text>
</comment>
<dbReference type="RefSeq" id="WP_101266016.1">
    <property type="nucleotide sequence ID" value="NZ_NWTK01000005.1"/>
</dbReference>
<dbReference type="OrthoDB" id="7364561at2"/>
<dbReference type="Proteomes" id="UP000233597">
    <property type="component" value="Unassembled WGS sequence"/>
</dbReference>
<organism evidence="2 3">
    <name type="scientific">Thalassospira marina</name>
    <dbReference type="NCBI Taxonomy" id="2048283"/>
    <lineage>
        <taxon>Bacteria</taxon>
        <taxon>Pseudomonadati</taxon>
        <taxon>Pseudomonadota</taxon>
        <taxon>Alphaproteobacteria</taxon>
        <taxon>Rhodospirillales</taxon>
        <taxon>Thalassospiraceae</taxon>
        <taxon>Thalassospira</taxon>
    </lineage>
</organism>
<dbReference type="EMBL" id="NWTK01000005">
    <property type="protein sequence ID" value="PKR54417.1"/>
    <property type="molecule type" value="Genomic_DNA"/>
</dbReference>
<sequence>MKPDDPIVLPCDVKGCGKAGSHIMVGHGRWCAAHISPEFYHHRRVAEGLEPEFEPMGPVPEGQRRPKQDRLF</sequence>
<feature type="region of interest" description="Disordered" evidence="1">
    <location>
        <begin position="50"/>
        <end position="72"/>
    </location>
</feature>